<evidence type="ECO:0000256" key="1">
    <source>
        <dbReference type="SAM" id="MobiDB-lite"/>
    </source>
</evidence>
<protein>
    <submittedName>
        <fullName evidence="3">Uncharacterized protein</fullName>
    </submittedName>
</protein>
<accession>A0A016VW40</accession>
<proteinExistence type="predicted"/>
<keyword evidence="2" id="KW-1133">Transmembrane helix</keyword>
<comment type="caution">
    <text evidence="3">The sequence shown here is derived from an EMBL/GenBank/DDBJ whole genome shotgun (WGS) entry which is preliminary data.</text>
</comment>
<keyword evidence="4" id="KW-1185">Reference proteome</keyword>
<dbReference type="EMBL" id="JARK01001340">
    <property type="protein sequence ID" value="EYC30968.1"/>
    <property type="molecule type" value="Genomic_DNA"/>
</dbReference>
<reference evidence="4" key="1">
    <citation type="journal article" date="2015" name="Nat. Genet.">
        <title>The genome and transcriptome of the zoonotic hookworm Ancylostoma ceylanicum identify infection-specific gene families.</title>
        <authorList>
            <person name="Schwarz E.M."/>
            <person name="Hu Y."/>
            <person name="Antoshechkin I."/>
            <person name="Miller M.M."/>
            <person name="Sternberg P.W."/>
            <person name="Aroian R.V."/>
        </authorList>
    </citation>
    <scope>NUCLEOTIDE SEQUENCE</scope>
    <source>
        <strain evidence="4">HY135</strain>
    </source>
</reference>
<organism evidence="3 4">
    <name type="scientific">Ancylostoma ceylanicum</name>
    <dbReference type="NCBI Taxonomy" id="53326"/>
    <lineage>
        <taxon>Eukaryota</taxon>
        <taxon>Metazoa</taxon>
        <taxon>Ecdysozoa</taxon>
        <taxon>Nematoda</taxon>
        <taxon>Chromadorea</taxon>
        <taxon>Rhabditida</taxon>
        <taxon>Rhabditina</taxon>
        <taxon>Rhabditomorpha</taxon>
        <taxon>Strongyloidea</taxon>
        <taxon>Ancylostomatidae</taxon>
        <taxon>Ancylostomatinae</taxon>
        <taxon>Ancylostoma</taxon>
    </lineage>
</organism>
<evidence type="ECO:0000256" key="2">
    <source>
        <dbReference type="SAM" id="Phobius"/>
    </source>
</evidence>
<evidence type="ECO:0000313" key="3">
    <source>
        <dbReference type="EMBL" id="EYC30968.1"/>
    </source>
</evidence>
<gene>
    <name evidence="3" type="primary">Acey_s0004.g1879</name>
    <name evidence="3" type="ORF">Y032_0004g1879</name>
</gene>
<feature type="transmembrane region" description="Helical" evidence="2">
    <location>
        <begin position="12"/>
        <end position="34"/>
    </location>
</feature>
<evidence type="ECO:0000313" key="4">
    <source>
        <dbReference type="Proteomes" id="UP000024635"/>
    </source>
</evidence>
<sequence length="106" mass="12104">MMQSLQSDRPFLWFRWFLLASCLFFIHVILLFTCSEGGGSREHMVLRKSDDNTSSEKRNSSNSQVRKEEQSGSVNNQVDRPLPGGKTEKQSTGSRFNDDLQMALMV</sequence>
<feature type="compositionally biased region" description="Basic and acidic residues" evidence="1">
    <location>
        <begin position="45"/>
        <end position="70"/>
    </location>
</feature>
<feature type="region of interest" description="Disordered" evidence="1">
    <location>
        <begin position="45"/>
        <end position="98"/>
    </location>
</feature>
<keyword evidence="2" id="KW-0472">Membrane</keyword>
<name>A0A016VW40_9BILA</name>
<dbReference type="AlphaFoldDB" id="A0A016VW40"/>
<keyword evidence="2" id="KW-0812">Transmembrane</keyword>
<dbReference type="Proteomes" id="UP000024635">
    <property type="component" value="Unassembled WGS sequence"/>
</dbReference>